<keyword evidence="4" id="KW-1185">Reference proteome</keyword>
<proteinExistence type="predicted"/>
<evidence type="ECO:0000256" key="2">
    <source>
        <dbReference type="SAM" id="Phobius"/>
    </source>
</evidence>
<keyword evidence="2" id="KW-0472">Membrane</keyword>
<organism evidence="3 4">
    <name type="scientific">Stachybotrys chartarum (strain CBS 109288 / IBT 7711)</name>
    <name type="common">Toxic black mold</name>
    <name type="synonym">Stilbospora chartarum</name>
    <dbReference type="NCBI Taxonomy" id="1280523"/>
    <lineage>
        <taxon>Eukaryota</taxon>
        <taxon>Fungi</taxon>
        <taxon>Dikarya</taxon>
        <taxon>Ascomycota</taxon>
        <taxon>Pezizomycotina</taxon>
        <taxon>Sordariomycetes</taxon>
        <taxon>Hypocreomycetidae</taxon>
        <taxon>Hypocreales</taxon>
        <taxon>Stachybotryaceae</taxon>
        <taxon>Stachybotrys</taxon>
    </lineage>
</organism>
<name>A0A084B2K1_STACB</name>
<dbReference type="Proteomes" id="UP000028045">
    <property type="component" value="Unassembled WGS sequence"/>
</dbReference>
<evidence type="ECO:0000313" key="3">
    <source>
        <dbReference type="EMBL" id="KEY71780.1"/>
    </source>
</evidence>
<evidence type="ECO:0000313" key="4">
    <source>
        <dbReference type="Proteomes" id="UP000028045"/>
    </source>
</evidence>
<feature type="region of interest" description="Disordered" evidence="1">
    <location>
        <begin position="76"/>
        <end position="103"/>
    </location>
</feature>
<evidence type="ECO:0000256" key="1">
    <source>
        <dbReference type="SAM" id="MobiDB-lite"/>
    </source>
</evidence>
<protein>
    <submittedName>
        <fullName evidence="3">Uncharacterized protein</fullName>
    </submittedName>
</protein>
<dbReference type="EMBL" id="KL648196">
    <property type="protein sequence ID" value="KEY71780.1"/>
    <property type="molecule type" value="Genomic_DNA"/>
</dbReference>
<keyword evidence="2" id="KW-1133">Transmembrane helix</keyword>
<dbReference type="OrthoDB" id="10274820at2759"/>
<feature type="transmembrane region" description="Helical" evidence="2">
    <location>
        <begin position="6"/>
        <end position="28"/>
    </location>
</feature>
<gene>
    <name evidence="3" type="ORF">S7711_11051</name>
</gene>
<reference evidence="3 4" key="1">
    <citation type="journal article" date="2014" name="BMC Genomics">
        <title>Comparative genome sequencing reveals chemotype-specific gene clusters in the toxigenic black mold Stachybotrys.</title>
        <authorList>
            <person name="Semeiks J."/>
            <person name="Borek D."/>
            <person name="Otwinowski Z."/>
            <person name="Grishin N.V."/>
        </authorList>
    </citation>
    <scope>NUCLEOTIDE SEQUENCE [LARGE SCALE GENOMIC DNA]</scope>
    <source>
        <strain evidence="4">CBS 109288 / IBT 7711</strain>
    </source>
</reference>
<dbReference type="HOGENOM" id="CLU_2265471_0_0_1"/>
<keyword evidence="2" id="KW-0812">Transmembrane</keyword>
<sequence>MDEAAARQYFLHLVSTLLGISAFAWAVWTMHRWLQAKQFEMEGEAEPNSPIESRLESQTNLEKSVDNKRRFALDRTISASSNPSKHADSPSWSRWAKPIDVPE</sequence>
<dbReference type="AlphaFoldDB" id="A0A084B2K1"/>
<accession>A0A084B2K1</accession>
<feature type="region of interest" description="Disordered" evidence="1">
    <location>
        <begin position="41"/>
        <end position="63"/>
    </location>
</feature>